<gene>
    <name evidence="6" type="ORF">GCM10009688_14510</name>
</gene>
<evidence type="ECO:0000313" key="7">
    <source>
        <dbReference type="Proteomes" id="UP001500784"/>
    </source>
</evidence>
<keyword evidence="2" id="KW-0456">Lyase</keyword>
<organism evidence="6 7">
    <name type="scientific">Arthrobacter gandavensis</name>
    <dbReference type="NCBI Taxonomy" id="169960"/>
    <lineage>
        <taxon>Bacteria</taxon>
        <taxon>Bacillati</taxon>
        <taxon>Actinomycetota</taxon>
        <taxon>Actinomycetes</taxon>
        <taxon>Micrococcales</taxon>
        <taxon>Micrococcaceae</taxon>
        <taxon>Arthrobacter</taxon>
    </lineage>
</organism>
<dbReference type="PROSITE" id="PS00166">
    <property type="entry name" value="ENOYL_COA_HYDRATASE"/>
    <property type="match status" value="1"/>
</dbReference>
<protein>
    <submittedName>
        <fullName evidence="6">Enoyl-CoA hydratase</fullName>
    </submittedName>
</protein>
<dbReference type="CDD" id="cd06558">
    <property type="entry name" value="crotonase-like"/>
    <property type="match status" value="1"/>
</dbReference>
<comment type="similarity">
    <text evidence="1 5">Belongs to the enoyl-CoA hydratase/isomerase family.</text>
</comment>
<dbReference type="InterPro" id="IPR001753">
    <property type="entry name" value="Enoyl-CoA_hydra/iso"/>
</dbReference>
<dbReference type="PANTHER" id="PTHR11941:SF54">
    <property type="entry name" value="ENOYL-COA HYDRATASE, MITOCHONDRIAL"/>
    <property type="match status" value="1"/>
</dbReference>
<evidence type="ECO:0000256" key="3">
    <source>
        <dbReference type="ARBA" id="ARBA00023709"/>
    </source>
</evidence>
<accession>A0ABN2P2E1</accession>
<dbReference type="Pfam" id="PF00378">
    <property type="entry name" value="ECH_1"/>
    <property type="match status" value="1"/>
</dbReference>
<proteinExistence type="inferred from homology"/>
<dbReference type="Gene3D" id="3.90.226.10">
    <property type="entry name" value="2-enoyl-CoA Hydratase, Chain A, domain 1"/>
    <property type="match status" value="1"/>
</dbReference>
<name>A0ABN2P2E1_9MICC</name>
<evidence type="ECO:0000256" key="1">
    <source>
        <dbReference type="ARBA" id="ARBA00005254"/>
    </source>
</evidence>
<dbReference type="PANTHER" id="PTHR11941">
    <property type="entry name" value="ENOYL-COA HYDRATASE-RELATED"/>
    <property type="match status" value="1"/>
</dbReference>
<comment type="caution">
    <text evidence="6">The sequence shown here is derived from an EMBL/GenBank/DDBJ whole genome shotgun (WGS) entry which is preliminary data.</text>
</comment>
<dbReference type="InterPro" id="IPR029045">
    <property type="entry name" value="ClpP/crotonase-like_dom_sf"/>
</dbReference>
<evidence type="ECO:0000256" key="2">
    <source>
        <dbReference type="ARBA" id="ARBA00023239"/>
    </source>
</evidence>
<dbReference type="Proteomes" id="UP001500784">
    <property type="component" value="Unassembled WGS sequence"/>
</dbReference>
<dbReference type="SUPFAM" id="SSF52096">
    <property type="entry name" value="ClpP/crotonase"/>
    <property type="match status" value="1"/>
</dbReference>
<evidence type="ECO:0000313" key="6">
    <source>
        <dbReference type="EMBL" id="GAA1910633.1"/>
    </source>
</evidence>
<dbReference type="Gene3D" id="1.10.12.10">
    <property type="entry name" value="Lyase 2-enoyl-coa Hydratase, Chain A, domain 2"/>
    <property type="match status" value="1"/>
</dbReference>
<dbReference type="EMBL" id="BAAALV010000002">
    <property type="protein sequence ID" value="GAA1910633.1"/>
    <property type="molecule type" value="Genomic_DNA"/>
</dbReference>
<reference evidence="6 7" key="1">
    <citation type="journal article" date="2019" name="Int. J. Syst. Evol. Microbiol.">
        <title>The Global Catalogue of Microorganisms (GCM) 10K type strain sequencing project: providing services to taxonomists for standard genome sequencing and annotation.</title>
        <authorList>
            <consortium name="The Broad Institute Genomics Platform"/>
            <consortium name="The Broad Institute Genome Sequencing Center for Infectious Disease"/>
            <person name="Wu L."/>
            <person name="Ma J."/>
        </authorList>
    </citation>
    <scope>NUCLEOTIDE SEQUENCE [LARGE SCALE GENOMIC DNA]</scope>
    <source>
        <strain evidence="6 7">JCM 13316</strain>
    </source>
</reference>
<comment type="catalytic activity">
    <reaction evidence="4">
        <text>a 4-saturated-(3S)-3-hydroxyacyl-CoA = a (3E)-enoyl-CoA + H2O</text>
        <dbReference type="Rhea" id="RHEA:20724"/>
        <dbReference type="ChEBI" id="CHEBI:15377"/>
        <dbReference type="ChEBI" id="CHEBI:58521"/>
        <dbReference type="ChEBI" id="CHEBI:137480"/>
        <dbReference type="EC" id="4.2.1.17"/>
    </reaction>
</comment>
<keyword evidence="7" id="KW-1185">Reference proteome</keyword>
<evidence type="ECO:0000256" key="4">
    <source>
        <dbReference type="ARBA" id="ARBA00023717"/>
    </source>
</evidence>
<comment type="catalytic activity">
    <reaction evidence="3">
        <text>a (3S)-3-hydroxyacyl-CoA = a (2E)-enoyl-CoA + H2O</text>
        <dbReference type="Rhea" id="RHEA:16105"/>
        <dbReference type="ChEBI" id="CHEBI:15377"/>
        <dbReference type="ChEBI" id="CHEBI:57318"/>
        <dbReference type="ChEBI" id="CHEBI:58856"/>
        <dbReference type="EC" id="4.2.1.17"/>
    </reaction>
</comment>
<dbReference type="RefSeq" id="WP_152226186.1">
    <property type="nucleotide sequence ID" value="NZ_BAAALV010000002.1"/>
</dbReference>
<dbReference type="NCBIfam" id="NF006007">
    <property type="entry name" value="PRK08138.1"/>
    <property type="match status" value="1"/>
</dbReference>
<evidence type="ECO:0000256" key="5">
    <source>
        <dbReference type="RuleBase" id="RU003707"/>
    </source>
</evidence>
<dbReference type="InterPro" id="IPR014748">
    <property type="entry name" value="Enoyl-CoA_hydra_C"/>
</dbReference>
<sequence>MVASDVGAVGHILVEAPAPGVALVRICRPEARNALSMPLREELADVFHALEADHAVRAVVLAGTDGFFAAGADVRSMVGVGPIEMYQRHTERLWGAVGSFSRPVIAAVNGHALGGGLELAMNTDIIIAADSAKLGQPEVRLGIMPGAGGTQRLLRAVGKFHAMRLCLTGETITATEARDMGLVSMVVPSAEVEETAVRMAQDIAALPAVAVEQIKEVITLGADAPLEAAMALERKALQLLFASADKEEGLVAFTEKRRPNFTGR</sequence>
<dbReference type="InterPro" id="IPR018376">
    <property type="entry name" value="Enoyl-CoA_hyd/isom_CS"/>
</dbReference>